<evidence type="ECO:0000313" key="2">
    <source>
        <dbReference type="EMBL" id="CAE8603564.1"/>
    </source>
</evidence>
<organism evidence="2 3">
    <name type="scientific">Polarella glacialis</name>
    <name type="common">Dinoflagellate</name>
    <dbReference type="NCBI Taxonomy" id="89957"/>
    <lineage>
        <taxon>Eukaryota</taxon>
        <taxon>Sar</taxon>
        <taxon>Alveolata</taxon>
        <taxon>Dinophyceae</taxon>
        <taxon>Suessiales</taxon>
        <taxon>Suessiaceae</taxon>
        <taxon>Polarella</taxon>
    </lineage>
</organism>
<evidence type="ECO:0000256" key="1">
    <source>
        <dbReference type="SAM" id="MobiDB-lite"/>
    </source>
</evidence>
<gene>
    <name evidence="2" type="ORF">PGLA1383_LOCUS21771</name>
</gene>
<sequence>VPSYAFLAVYMQVRVVSDVEVLRQLCKRCAPGARLKVEWVSEMKLLAGLTCRVKQLRDEICGIQLESPDGNQTDRPTRGQMCWVFHAPVTKEPAGPSHAAHRDKASSLSGMRRR</sequence>
<dbReference type="Proteomes" id="UP000654075">
    <property type="component" value="Unassembled WGS sequence"/>
</dbReference>
<accession>A0A813EXL2</accession>
<keyword evidence="3" id="KW-1185">Reference proteome</keyword>
<feature type="non-terminal residue" evidence="2">
    <location>
        <position position="114"/>
    </location>
</feature>
<protein>
    <submittedName>
        <fullName evidence="2">Uncharacterized protein</fullName>
    </submittedName>
</protein>
<dbReference type="EMBL" id="CAJNNV010015531">
    <property type="protein sequence ID" value="CAE8603564.1"/>
    <property type="molecule type" value="Genomic_DNA"/>
</dbReference>
<evidence type="ECO:0000313" key="3">
    <source>
        <dbReference type="Proteomes" id="UP000654075"/>
    </source>
</evidence>
<comment type="caution">
    <text evidence="2">The sequence shown here is derived from an EMBL/GenBank/DDBJ whole genome shotgun (WGS) entry which is preliminary data.</text>
</comment>
<name>A0A813EXL2_POLGL</name>
<feature type="region of interest" description="Disordered" evidence="1">
    <location>
        <begin position="90"/>
        <end position="114"/>
    </location>
</feature>
<proteinExistence type="predicted"/>
<dbReference type="AlphaFoldDB" id="A0A813EXL2"/>
<reference evidence="2" key="1">
    <citation type="submission" date="2021-02" db="EMBL/GenBank/DDBJ databases">
        <authorList>
            <person name="Dougan E. K."/>
            <person name="Rhodes N."/>
            <person name="Thang M."/>
            <person name="Chan C."/>
        </authorList>
    </citation>
    <scope>NUCLEOTIDE SEQUENCE</scope>
</reference>